<comment type="caution">
    <text evidence="1">The sequence shown here is derived from an EMBL/GenBank/DDBJ whole genome shotgun (WGS) entry which is preliminary data.</text>
</comment>
<dbReference type="Proteomes" id="UP001374952">
    <property type="component" value="Unassembled WGS sequence"/>
</dbReference>
<gene>
    <name evidence="1" type="ORF">V6250_21305</name>
</gene>
<proteinExistence type="predicted"/>
<protein>
    <submittedName>
        <fullName evidence="1">Uncharacterized protein</fullName>
    </submittedName>
</protein>
<keyword evidence="2" id="KW-1185">Reference proteome</keyword>
<evidence type="ECO:0000313" key="1">
    <source>
        <dbReference type="EMBL" id="MEL0606650.1"/>
    </source>
</evidence>
<evidence type="ECO:0000313" key="2">
    <source>
        <dbReference type="Proteomes" id="UP001374952"/>
    </source>
</evidence>
<feature type="non-terminal residue" evidence="1">
    <location>
        <position position="1"/>
    </location>
</feature>
<accession>A0ACC6RA03</accession>
<name>A0ACC6RA03_9GAMM</name>
<feature type="non-terminal residue" evidence="1">
    <location>
        <position position="69"/>
    </location>
</feature>
<organism evidence="1 2">
    <name type="scientific">Pseudoalteromonas undina</name>
    <dbReference type="NCBI Taxonomy" id="43660"/>
    <lineage>
        <taxon>Bacteria</taxon>
        <taxon>Pseudomonadati</taxon>
        <taxon>Pseudomonadota</taxon>
        <taxon>Gammaproteobacteria</taxon>
        <taxon>Alteromonadales</taxon>
        <taxon>Pseudoalteromonadaceae</taxon>
        <taxon>Pseudoalteromonas</taxon>
    </lineage>
</organism>
<reference evidence="1" key="1">
    <citation type="submission" date="2024-02" db="EMBL/GenBank/DDBJ databases">
        <title>Bacteria isolated from the canopy kelp, Nereocystis luetkeana.</title>
        <authorList>
            <person name="Pfister C.A."/>
            <person name="Younker I.T."/>
            <person name="Light S.H."/>
        </authorList>
    </citation>
    <scope>NUCLEOTIDE SEQUENCE</scope>
    <source>
        <strain evidence="1">TN.2.01</strain>
    </source>
</reference>
<dbReference type="EMBL" id="JBAKAX010000360">
    <property type="protein sequence ID" value="MEL0606650.1"/>
    <property type="molecule type" value="Genomic_DNA"/>
</dbReference>
<sequence>SFLIAVINFAFLYNYSGMAAFFAKTTLEVSPALNLDIIVLPLECSSKIICFVHLFSYSEPLLLFFVCAQ</sequence>